<dbReference type="SUPFAM" id="SSF52777">
    <property type="entry name" value="CoA-dependent acyltransferases"/>
    <property type="match status" value="1"/>
</dbReference>
<feature type="compositionally biased region" description="Basic and acidic residues" evidence="1">
    <location>
        <begin position="212"/>
        <end position="223"/>
    </location>
</feature>
<dbReference type="InterPro" id="IPR045851">
    <property type="entry name" value="AMP-bd_C_sf"/>
</dbReference>
<dbReference type="PROSITE" id="PS00455">
    <property type="entry name" value="AMP_BINDING"/>
    <property type="match status" value="1"/>
</dbReference>
<dbReference type="SUPFAM" id="SSF56801">
    <property type="entry name" value="Acetyl-CoA synthetase-like"/>
    <property type="match status" value="1"/>
</dbReference>
<comment type="caution">
    <text evidence="4">The sequence shown here is derived from an EMBL/GenBank/DDBJ whole genome shotgun (WGS) entry which is preliminary data.</text>
</comment>
<dbReference type="Pfam" id="PF00501">
    <property type="entry name" value="AMP-binding"/>
    <property type="match status" value="1"/>
</dbReference>
<dbReference type="InterPro" id="IPR042099">
    <property type="entry name" value="ANL_N_sf"/>
</dbReference>
<feature type="domain" description="AMP-binding enzyme C-terminal" evidence="3">
    <location>
        <begin position="778"/>
        <end position="849"/>
    </location>
</feature>
<dbReference type="PANTHER" id="PTHR45527">
    <property type="entry name" value="NONRIBOSOMAL PEPTIDE SYNTHETASE"/>
    <property type="match status" value="1"/>
</dbReference>
<dbReference type="RefSeq" id="WP_381741550.1">
    <property type="nucleotide sequence ID" value="NZ_JBHSDP010000024.1"/>
</dbReference>
<evidence type="ECO:0000259" key="2">
    <source>
        <dbReference type="Pfam" id="PF00501"/>
    </source>
</evidence>
<reference evidence="5" key="1">
    <citation type="journal article" date="2019" name="Int. J. Syst. Evol. Microbiol.">
        <title>The Global Catalogue of Microorganisms (GCM) 10K type strain sequencing project: providing services to taxonomists for standard genome sequencing and annotation.</title>
        <authorList>
            <consortium name="The Broad Institute Genomics Platform"/>
            <consortium name="The Broad Institute Genome Sequencing Center for Infectious Disease"/>
            <person name="Wu L."/>
            <person name="Ma J."/>
        </authorList>
    </citation>
    <scope>NUCLEOTIDE SEQUENCE [LARGE SCALE GENOMIC DNA]</scope>
    <source>
        <strain evidence="5">PCU 347</strain>
    </source>
</reference>
<feature type="region of interest" description="Disordered" evidence="1">
    <location>
        <begin position="104"/>
        <end position="137"/>
    </location>
</feature>
<organism evidence="4 5">
    <name type="scientific">Streptomyces andamanensis</name>
    <dbReference type="NCBI Taxonomy" id="1565035"/>
    <lineage>
        <taxon>Bacteria</taxon>
        <taxon>Bacillati</taxon>
        <taxon>Actinomycetota</taxon>
        <taxon>Actinomycetes</taxon>
        <taxon>Kitasatosporales</taxon>
        <taxon>Streptomycetaceae</taxon>
        <taxon>Streptomyces</taxon>
    </lineage>
</organism>
<evidence type="ECO:0000313" key="5">
    <source>
        <dbReference type="Proteomes" id="UP001595824"/>
    </source>
</evidence>
<dbReference type="InterPro" id="IPR025110">
    <property type="entry name" value="AMP-bd_C"/>
</dbReference>
<dbReference type="PANTHER" id="PTHR45527:SF1">
    <property type="entry name" value="FATTY ACID SYNTHASE"/>
    <property type="match status" value="1"/>
</dbReference>
<evidence type="ECO:0000259" key="3">
    <source>
        <dbReference type="Pfam" id="PF13193"/>
    </source>
</evidence>
<dbReference type="Pfam" id="PF13193">
    <property type="entry name" value="AMP-binding_C"/>
    <property type="match status" value="1"/>
</dbReference>
<feature type="compositionally biased region" description="Basic and acidic residues" evidence="1">
    <location>
        <begin position="1"/>
        <end position="12"/>
    </location>
</feature>
<feature type="region of interest" description="Disordered" evidence="1">
    <location>
        <begin position="1"/>
        <end position="23"/>
    </location>
</feature>
<protein>
    <submittedName>
        <fullName evidence="4">AMP-binding protein</fullName>
    </submittedName>
</protein>
<gene>
    <name evidence="4" type="ORF">ACFPC0_22965</name>
</gene>
<sequence>MPAHLALDDSRTDGTGTPSGHGEHRLTVSVRIASATAAAVRAALGAALAAAPGPPAPASVRTAVRDTADGAELTLSCPATATGTAVADAAAVGRLFADTARLLAPPDARDGGGTLRWERAPAGEPPGPERPGASPDAARGDLLRLADVIPGTGSGPYVRHLDRRLPAALGARLDRLADETGRTPDDVAHLALTVVLQRLGVAPETLGTLRPGRTDRTGTDRTGARGAQEAVPARPVDPDQDARTALALPSTGPAATGAPPFDLVLDRRGTPPLPQGWELLDFWCPAGDGITLALRRTGTGPVLRAESAAPAGQDRLRALLDLWEGLLADLLARPGAPLSALALLPAGQEERQAAVLARAQARAAAAPAAPLAARFREHVRTRPDAPACRQGIRTWSYRRLGRRAAAVAARLAGLGDGAVVAVLADAEPDLLAALLAVSSRGATFLPLSPQEPAARLRDALVRSGASLLLTGTGAPAVPAPGGCPVLALRDIEDAGPDGEELPAPPAGVCAAPAYLLRTSGSTGVPKLVAVGRPSLDNYLDWAARTLLTGGSPVPVVSSPIFDASLKQTLGPLYAGGCVQLLTAHRLDLEAVRAELSHMAAPVTLNCVPSYFSALLSDEEDAGDGPTMRLDRLLLGGEPLSADLLRRIRDRYPAVEVWNFYGPTETTSTATAGPMLPAGGIHVGTPVAGAAVAVVDRHGAVLPEGVVGEVVIAGPGVALGYLGEGSGPSPFTTVRPAGRTVRVYRTGDLGRLDGDGNLRVAGRRDSQIKLNGWRIDLQEVEQVARRAPGVREAVVVLDDRTGTPCLRAFVTGRDAEPAAVRRALGELLPRPMVPASVTVLPRFDTTATGKVDRAALLARATGPA</sequence>
<dbReference type="InterPro" id="IPR020845">
    <property type="entry name" value="AMP-binding_CS"/>
</dbReference>
<feature type="domain" description="AMP-dependent synthetase/ligase" evidence="2">
    <location>
        <begin position="375"/>
        <end position="721"/>
    </location>
</feature>
<evidence type="ECO:0000256" key="1">
    <source>
        <dbReference type="SAM" id="MobiDB-lite"/>
    </source>
</evidence>
<dbReference type="Proteomes" id="UP001595824">
    <property type="component" value="Unassembled WGS sequence"/>
</dbReference>
<dbReference type="Gene3D" id="3.40.50.12780">
    <property type="entry name" value="N-terminal domain of ligase-like"/>
    <property type="match status" value="1"/>
</dbReference>
<dbReference type="Gene3D" id="3.30.300.30">
    <property type="match status" value="1"/>
</dbReference>
<evidence type="ECO:0000313" key="4">
    <source>
        <dbReference type="EMBL" id="MFC4330594.1"/>
    </source>
</evidence>
<dbReference type="EMBL" id="JBHSDP010000024">
    <property type="protein sequence ID" value="MFC4330594.1"/>
    <property type="molecule type" value="Genomic_DNA"/>
</dbReference>
<dbReference type="InterPro" id="IPR000873">
    <property type="entry name" value="AMP-dep_synth/lig_dom"/>
</dbReference>
<proteinExistence type="predicted"/>
<name>A0ABV8TIX8_9ACTN</name>
<keyword evidence="5" id="KW-1185">Reference proteome</keyword>
<feature type="region of interest" description="Disordered" evidence="1">
    <location>
        <begin position="206"/>
        <end position="238"/>
    </location>
</feature>
<accession>A0ABV8TIX8</accession>